<feature type="region of interest" description="Disordered" evidence="2">
    <location>
        <begin position="241"/>
        <end position="316"/>
    </location>
</feature>
<accession>A0A8T0UAR5</accession>
<dbReference type="AlphaFoldDB" id="A0A8T0UAR5"/>
<reference evidence="4" key="1">
    <citation type="submission" date="2020-05" db="EMBL/GenBank/DDBJ databases">
        <title>WGS assembly of Panicum virgatum.</title>
        <authorList>
            <person name="Lovell J.T."/>
            <person name="Jenkins J."/>
            <person name="Shu S."/>
            <person name="Juenger T.E."/>
            <person name="Schmutz J."/>
        </authorList>
    </citation>
    <scope>NUCLEOTIDE SEQUENCE</scope>
    <source>
        <strain evidence="4">AP13</strain>
    </source>
</reference>
<proteinExistence type="predicted"/>
<dbReference type="GO" id="GO:0008270">
    <property type="term" value="F:zinc ion binding"/>
    <property type="evidence" value="ECO:0007669"/>
    <property type="project" value="UniProtKB-KW"/>
</dbReference>
<feature type="compositionally biased region" description="Pro residues" evidence="2">
    <location>
        <begin position="20"/>
        <end position="39"/>
    </location>
</feature>
<keyword evidence="1" id="KW-0863">Zinc-finger</keyword>
<feature type="compositionally biased region" description="Basic residues" evidence="2">
    <location>
        <begin position="268"/>
        <end position="281"/>
    </location>
</feature>
<comment type="caution">
    <text evidence="4">The sequence shown here is derived from an EMBL/GenBank/DDBJ whole genome shotgun (WGS) entry which is preliminary data.</text>
</comment>
<keyword evidence="1" id="KW-0862">Zinc</keyword>
<organism evidence="4 5">
    <name type="scientific">Panicum virgatum</name>
    <name type="common">Blackwell switchgrass</name>
    <dbReference type="NCBI Taxonomy" id="38727"/>
    <lineage>
        <taxon>Eukaryota</taxon>
        <taxon>Viridiplantae</taxon>
        <taxon>Streptophyta</taxon>
        <taxon>Embryophyta</taxon>
        <taxon>Tracheophyta</taxon>
        <taxon>Spermatophyta</taxon>
        <taxon>Magnoliopsida</taxon>
        <taxon>Liliopsida</taxon>
        <taxon>Poales</taxon>
        <taxon>Poaceae</taxon>
        <taxon>PACMAD clade</taxon>
        <taxon>Panicoideae</taxon>
        <taxon>Panicodae</taxon>
        <taxon>Paniceae</taxon>
        <taxon>Panicinae</taxon>
        <taxon>Panicum</taxon>
        <taxon>Panicum sect. Hiantes</taxon>
    </lineage>
</organism>
<dbReference type="PANTHER" id="PTHR33087:SF51">
    <property type="entry name" value="CCHC-TYPE DOMAIN-CONTAINING PROTEIN"/>
    <property type="match status" value="1"/>
</dbReference>
<feature type="compositionally biased region" description="Pro residues" evidence="2">
    <location>
        <begin position="1"/>
        <end position="11"/>
    </location>
</feature>
<dbReference type="EMBL" id="CM029042">
    <property type="protein sequence ID" value="KAG2617814.1"/>
    <property type="molecule type" value="Genomic_DNA"/>
</dbReference>
<evidence type="ECO:0000313" key="5">
    <source>
        <dbReference type="Proteomes" id="UP000823388"/>
    </source>
</evidence>
<feature type="compositionally biased region" description="Low complexity" evidence="2">
    <location>
        <begin position="40"/>
        <end position="51"/>
    </location>
</feature>
<dbReference type="InterPro" id="IPR053253">
    <property type="entry name" value="Sex_diff_modulator"/>
</dbReference>
<dbReference type="InterPro" id="IPR036875">
    <property type="entry name" value="Znf_CCHC_sf"/>
</dbReference>
<dbReference type="Gene3D" id="4.10.60.10">
    <property type="entry name" value="Zinc finger, CCHC-type"/>
    <property type="match status" value="1"/>
</dbReference>
<evidence type="ECO:0000259" key="3">
    <source>
        <dbReference type="PROSITE" id="PS50158"/>
    </source>
</evidence>
<evidence type="ECO:0000256" key="1">
    <source>
        <dbReference type="PROSITE-ProRule" id="PRU00047"/>
    </source>
</evidence>
<evidence type="ECO:0000313" key="4">
    <source>
        <dbReference type="EMBL" id="KAG2617814.1"/>
    </source>
</evidence>
<gene>
    <name evidence="4" type="ORF">PVAP13_3NG258011</name>
</gene>
<feature type="domain" description="CCHC-type" evidence="3">
    <location>
        <begin position="187"/>
        <end position="203"/>
    </location>
</feature>
<dbReference type="PANTHER" id="PTHR33087">
    <property type="entry name" value="OS07G0539200 PROTEIN"/>
    <property type="match status" value="1"/>
</dbReference>
<dbReference type="GO" id="GO:0003676">
    <property type="term" value="F:nucleic acid binding"/>
    <property type="evidence" value="ECO:0007669"/>
    <property type="project" value="InterPro"/>
</dbReference>
<evidence type="ECO:0000256" key="2">
    <source>
        <dbReference type="SAM" id="MobiDB-lite"/>
    </source>
</evidence>
<dbReference type="SUPFAM" id="SSF57756">
    <property type="entry name" value="Retrovirus zinc finger-like domains"/>
    <property type="match status" value="1"/>
</dbReference>
<dbReference type="Proteomes" id="UP000823388">
    <property type="component" value="Chromosome 3N"/>
</dbReference>
<feature type="compositionally biased region" description="Low complexity" evidence="2">
    <location>
        <begin position="241"/>
        <end position="259"/>
    </location>
</feature>
<feature type="region of interest" description="Disordered" evidence="2">
    <location>
        <begin position="487"/>
        <end position="522"/>
    </location>
</feature>
<keyword evidence="5" id="KW-1185">Reference proteome</keyword>
<keyword evidence="1" id="KW-0479">Metal-binding</keyword>
<name>A0A8T0UAR5_PANVG</name>
<dbReference type="PROSITE" id="PS50158">
    <property type="entry name" value="ZF_CCHC"/>
    <property type="match status" value="1"/>
</dbReference>
<sequence>MDRPPPPPPLLPDAVAPSTSLPPPFISDPAATPLPPTLTPSPVATPTTSPARNTPFCEPTGRSKAQRWCRDTPPSGKSGGASQLSFKEALLHGIAACTTPPCLTPSSPSDLPRHAGPRIVVRLEARRSSIPGTDADGWVTAVSRKMRLAARRAERRPPRPVPVDLRGKCFNCFSSRHRAAFCKSSTRCFRCRETGHMSYICPDRRAALPATASPRLVWRPVVASPTAAAATMATPADTAPAAAATMATPSDTAPTAAATQANGDAPVRLRRRARNRPRRGSRGQPSFNPEALDVHPSPALSGDDHRITDVGQQQRPHRVIKRSVAITRREEELAGRALVLSVVADNPGGLVNSILPAVAQRFEIEERLLSLYPLGPASFLLVSPDELSATTILNDGRPLIIPSGRLHAMRWSRFLLASAGNLPSATEIELRGIPAHAWDLDTASQLLSDCCLPCGLHHRTNVQRDVFRLVAWCSNPRDIPPGIDLVITEPTSGGETHEQRGSSSYNHHGDGGGGPRLCSGPA</sequence>
<protein>
    <recommendedName>
        <fullName evidence="3">CCHC-type domain-containing protein</fullName>
    </recommendedName>
</protein>
<feature type="region of interest" description="Disordered" evidence="2">
    <location>
        <begin position="1"/>
        <end position="82"/>
    </location>
</feature>
<dbReference type="InterPro" id="IPR001878">
    <property type="entry name" value="Znf_CCHC"/>
</dbReference>
<dbReference type="SMART" id="SM00343">
    <property type="entry name" value="ZnF_C2HC"/>
    <property type="match status" value="2"/>
</dbReference>